<name>A0A368Z6R7_9RHOB</name>
<protein>
    <recommendedName>
        <fullName evidence="5">Copper(I)-binding protein</fullName>
    </recommendedName>
</protein>
<evidence type="ECO:0000256" key="1">
    <source>
        <dbReference type="SAM" id="MobiDB-lite"/>
    </source>
</evidence>
<dbReference type="Proteomes" id="UP000253345">
    <property type="component" value="Unassembled WGS sequence"/>
</dbReference>
<reference evidence="3 4" key="1">
    <citation type="submission" date="2018-07" db="EMBL/GenBank/DDBJ databases">
        <title>Genomic Encyclopedia of Type Strains, Phase III (KMG-III): the genomes of soil and plant-associated and newly described type strains.</title>
        <authorList>
            <person name="Whitman W."/>
        </authorList>
    </citation>
    <scope>NUCLEOTIDE SEQUENCE [LARGE SCALE GENOMIC DNA]</scope>
    <source>
        <strain evidence="3 4">CECT 8525</strain>
    </source>
</reference>
<dbReference type="InterPro" id="IPR007410">
    <property type="entry name" value="LpqE-like"/>
</dbReference>
<evidence type="ECO:0000256" key="2">
    <source>
        <dbReference type="SAM" id="SignalP"/>
    </source>
</evidence>
<feature type="region of interest" description="Disordered" evidence="1">
    <location>
        <begin position="138"/>
        <end position="159"/>
    </location>
</feature>
<dbReference type="AlphaFoldDB" id="A0A368Z6R7"/>
<accession>A0A368Z6R7</accession>
<evidence type="ECO:0008006" key="5">
    <source>
        <dbReference type="Google" id="ProtNLM"/>
    </source>
</evidence>
<keyword evidence="2" id="KW-0732">Signal</keyword>
<dbReference type="InterPro" id="IPR036182">
    <property type="entry name" value="PCuAC_sf"/>
</dbReference>
<dbReference type="OrthoDB" id="9796962at2"/>
<organism evidence="3 4">
    <name type="scientific">Paracoccus lutimaris</name>
    <dbReference type="NCBI Taxonomy" id="1490030"/>
    <lineage>
        <taxon>Bacteria</taxon>
        <taxon>Pseudomonadati</taxon>
        <taxon>Pseudomonadota</taxon>
        <taxon>Alphaproteobacteria</taxon>
        <taxon>Rhodobacterales</taxon>
        <taxon>Paracoccaceae</taxon>
        <taxon>Paracoccus</taxon>
    </lineage>
</organism>
<comment type="caution">
    <text evidence="3">The sequence shown here is derived from an EMBL/GenBank/DDBJ whole genome shotgun (WGS) entry which is preliminary data.</text>
</comment>
<feature type="chain" id="PRO_5016612804" description="Copper(I)-binding protein" evidence="2">
    <location>
        <begin position="19"/>
        <end position="159"/>
    </location>
</feature>
<dbReference type="PANTHER" id="PTHR36302:SF1">
    <property type="entry name" value="COPPER CHAPERONE PCU(A)C"/>
    <property type="match status" value="1"/>
</dbReference>
<evidence type="ECO:0000313" key="3">
    <source>
        <dbReference type="EMBL" id="RCW88113.1"/>
    </source>
</evidence>
<dbReference type="Pfam" id="PF04314">
    <property type="entry name" value="PCuAC"/>
    <property type="match status" value="1"/>
</dbReference>
<keyword evidence="4" id="KW-1185">Reference proteome</keyword>
<dbReference type="SUPFAM" id="SSF110087">
    <property type="entry name" value="DR1885-like metal-binding protein"/>
    <property type="match status" value="1"/>
</dbReference>
<dbReference type="PANTHER" id="PTHR36302">
    <property type="entry name" value="BLR7088 PROTEIN"/>
    <property type="match status" value="1"/>
</dbReference>
<evidence type="ECO:0000313" key="4">
    <source>
        <dbReference type="Proteomes" id="UP000253345"/>
    </source>
</evidence>
<proteinExistence type="predicted"/>
<dbReference type="RefSeq" id="WP_114347855.1">
    <property type="nucleotide sequence ID" value="NZ_QPJL01000002.1"/>
</dbReference>
<sequence length="159" mass="16165">MKSFIPALAIALMPLAAAAEGTVSVHDGYARGANPKSGAAFMVIENAGTTACTLMGATSDAADKAELHTSRDERGVMKMVATGPIEIGPGSSHELARGGDHVMLMGLKAPLKDGETVPLVLDFGDCGLIHIALPVDNQRKPGAAGADDGDHAGHGTMTH</sequence>
<dbReference type="Gene3D" id="2.60.40.1890">
    <property type="entry name" value="PCu(A)C copper chaperone"/>
    <property type="match status" value="1"/>
</dbReference>
<dbReference type="EMBL" id="QPJL01000002">
    <property type="protein sequence ID" value="RCW88113.1"/>
    <property type="molecule type" value="Genomic_DNA"/>
</dbReference>
<gene>
    <name evidence="3" type="ORF">DFP89_10242</name>
</gene>
<feature type="signal peptide" evidence="2">
    <location>
        <begin position="1"/>
        <end position="18"/>
    </location>
</feature>
<dbReference type="InterPro" id="IPR058248">
    <property type="entry name" value="Lxx211020-like"/>
</dbReference>